<dbReference type="InterPro" id="IPR025997">
    <property type="entry name" value="SBP_2_dom"/>
</dbReference>
<evidence type="ECO:0000313" key="6">
    <source>
        <dbReference type="EMBL" id="TWE12609.1"/>
    </source>
</evidence>
<dbReference type="InterPro" id="IPR050555">
    <property type="entry name" value="Bact_Solute-Bind_Prot2"/>
</dbReference>
<dbReference type="Gene3D" id="3.40.50.2300">
    <property type="match status" value="2"/>
</dbReference>
<dbReference type="OrthoDB" id="9773673at2"/>
<evidence type="ECO:0000259" key="5">
    <source>
        <dbReference type="Pfam" id="PF13407"/>
    </source>
</evidence>
<evidence type="ECO:0000256" key="2">
    <source>
        <dbReference type="ARBA" id="ARBA00022729"/>
    </source>
</evidence>
<accession>A0A561EAH9</accession>
<dbReference type="InterPro" id="IPR028082">
    <property type="entry name" value="Peripla_BP_I"/>
</dbReference>
<dbReference type="AlphaFoldDB" id="A0A561EAH9"/>
<feature type="signal peptide" evidence="4">
    <location>
        <begin position="1"/>
        <end position="22"/>
    </location>
</feature>
<dbReference type="PANTHER" id="PTHR30036:SF1">
    <property type="entry name" value="D-XYLOSE-BINDING PERIPLASMIC PROTEIN"/>
    <property type="match status" value="1"/>
</dbReference>
<dbReference type="GO" id="GO:0030288">
    <property type="term" value="C:outer membrane-bounded periplasmic space"/>
    <property type="evidence" value="ECO:0007669"/>
    <property type="project" value="TreeGrafter"/>
</dbReference>
<dbReference type="PANTHER" id="PTHR30036">
    <property type="entry name" value="D-XYLOSE-BINDING PERIPLASMIC PROTEIN"/>
    <property type="match status" value="1"/>
</dbReference>
<evidence type="ECO:0000256" key="1">
    <source>
        <dbReference type="ARBA" id="ARBA00004196"/>
    </source>
</evidence>
<reference evidence="6 7" key="1">
    <citation type="submission" date="2019-06" db="EMBL/GenBank/DDBJ databases">
        <title>Sequencing the genomes of 1000 actinobacteria strains.</title>
        <authorList>
            <person name="Klenk H.-P."/>
        </authorList>
    </citation>
    <scope>NUCLEOTIDE SEQUENCE [LARGE SCALE GENOMIC DNA]</scope>
    <source>
        <strain evidence="6 7">DSM 19560</strain>
    </source>
</reference>
<comment type="subcellular location">
    <subcellularLocation>
        <location evidence="1">Cell envelope</location>
    </subcellularLocation>
</comment>
<feature type="compositionally biased region" description="Low complexity" evidence="3">
    <location>
        <begin position="26"/>
        <end position="45"/>
    </location>
</feature>
<dbReference type="EMBL" id="VIVQ01000001">
    <property type="protein sequence ID" value="TWE12609.1"/>
    <property type="molecule type" value="Genomic_DNA"/>
</dbReference>
<feature type="region of interest" description="Disordered" evidence="3">
    <location>
        <begin position="26"/>
        <end position="51"/>
    </location>
</feature>
<comment type="caution">
    <text evidence="6">The sequence shown here is derived from an EMBL/GenBank/DDBJ whole genome shotgun (WGS) entry which is preliminary data.</text>
</comment>
<proteinExistence type="predicted"/>
<gene>
    <name evidence="6" type="ORF">BKA23_1424</name>
</gene>
<dbReference type="Proteomes" id="UP000318297">
    <property type="component" value="Unassembled WGS sequence"/>
</dbReference>
<evidence type="ECO:0000256" key="3">
    <source>
        <dbReference type="SAM" id="MobiDB-lite"/>
    </source>
</evidence>
<keyword evidence="2 4" id="KW-0732">Signal</keyword>
<name>A0A561EAH9_9MICO</name>
<evidence type="ECO:0000313" key="7">
    <source>
        <dbReference type="Proteomes" id="UP000318297"/>
    </source>
</evidence>
<dbReference type="Pfam" id="PF13407">
    <property type="entry name" value="Peripla_BP_4"/>
    <property type="match status" value="1"/>
</dbReference>
<dbReference type="SUPFAM" id="SSF53822">
    <property type="entry name" value="Periplasmic binding protein-like I"/>
    <property type="match status" value="1"/>
</dbReference>
<feature type="chain" id="PRO_5038436309" evidence="4">
    <location>
        <begin position="23"/>
        <end position="410"/>
    </location>
</feature>
<sequence length="410" mass="41931">MKSSSKGAAVLTAMVAASLAMTACGSSSSSGKSTSSNTGTSASSGSTGGPMISTTDLNSTFSAMSSLKSLAAEGKGKIAAILPDTTTSARYTEFDAPYLMKAASMAGIPSSDMIVQNAQGSDATQYADAQADITNGADVIILDGLDDGVGAKIESYAKSKGAVVIDYDRMTTGGSRQYYVSFNNVQVGTLIGNGLVSCVANWKVKNPNVIDMTGSPTDPNAAQFAQGYNAVLNPLFKAGTWKLAASPAGTWDPPTAATEFEQAYTAHPDANALLSPNDENAAPIITYLKSHGIKPDTFPVTGQDATLVGLQNIISGYQCGTVYKAINQEAQAAVAVAIYARASKTPPSSLLNGTNKDPKTGAEVPSVLLAPQWVTPSTISSTVIKDGAITVSQLCSGSYAADCTKYGISG</sequence>
<evidence type="ECO:0000256" key="4">
    <source>
        <dbReference type="SAM" id="SignalP"/>
    </source>
</evidence>
<feature type="domain" description="Periplasmic binding protein" evidence="5">
    <location>
        <begin position="81"/>
        <end position="339"/>
    </location>
</feature>
<protein>
    <submittedName>
        <fullName evidence="6">Monosaccharide ABC transporter substrate-binding protein (CUT2 family)</fullName>
    </submittedName>
</protein>
<dbReference type="GO" id="GO:0030246">
    <property type="term" value="F:carbohydrate binding"/>
    <property type="evidence" value="ECO:0007669"/>
    <property type="project" value="TreeGrafter"/>
</dbReference>
<organism evidence="6 7">
    <name type="scientific">Rudaeicoccus suwonensis</name>
    <dbReference type="NCBI Taxonomy" id="657409"/>
    <lineage>
        <taxon>Bacteria</taxon>
        <taxon>Bacillati</taxon>
        <taxon>Actinomycetota</taxon>
        <taxon>Actinomycetes</taxon>
        <taxon>Micrococcales</taxon>
        <taxon>Dermacoccaceae</taxon>
        <taxon>Rudaeicoccus</taxon>
    </lineage>
</organism>
<dbReference type="PROSITE" id="PS51257">
    <property type="entry name" value="PROKAR_LIPOPROTEIN"/>
    <property type="match status" value="1"/>
</dbReference>
<keyword evidence="7" id="KW-1185">Reference proteome</keyword>